<evidence type="ECO:0000313" key="2">
    <source>
        <dbReference type="Proteomes" id="UP001146120"/>
    </source>
</evidence>
<dbReference type="Proteomes" id="UP001146120">
    <property type="component" value="Unassembled WGS sequence"/>
</dbReference>
<accession>A0AAV2ZAR0</accession>
<reference evidence="1" key="2">
    <citation type="journal article" date="2023" name="Microbiol Resour">
        <title>Decontamination and Annotation of the Draft Genome Sequence of the Oomycete Lagenidium giganteum ARSEF 373.</title>
        <authorList>
            <person name="Morgan W.R."/>
            <person name="Tartar A."/>
        </authorList>
    </citation>
    <scope>NUCLEOTIDE SEQUENCE</scope>
    <source>
        <strain evidence="1">ARSEF 373</strain>
    </source>
</reference>
<keyword evidence="2" id="KW-1185">Reference proteome</keyword>
<dbReference type="AlphaFoldDB" id="A0AAV2ZAR0"/>
<reference evidence="1" key="1">
    <citation type="submission" date="2022-11" db="EMBL/GenBank/DDBJ databases">
        <authorList>
            <person name="Morgan W.R."/>
            <person name="Tartar A."/>
        </authorList>
    </citation>
    <scope>NUCLEOTIDE SEQUENCE</scope>
    <source>
        <strain evidence="1">ARSEF 373</strain>
    </source>
</reference>
<dbReference type="EMBL" id="DAKRPA010000030">
    <property type="protein sequence ID" value="DBA02487.1"/>
    <property type="molecule type" value="Genomic_DNA"/>
</dbReference>
<evidence type="ECO:0000313" key="1">
    <source>
        <dbReference type="EMBL" id="DBA02487.1"/>
    </source>
</evidence>
<comment type="caution">
    <text evidence="1">The sequence shown here is derived from an EMBL/GenBank/DDBJ whole genome shotgun (WGS) entry which is preliminary data.</text>
</comment>
<protein>
    <recommendedName>
        <fullName evidence="3">Mitochondrial inner membrane protein</fullName>
    </recommendedName>
</protein>
<feature type="non-terminal residue" evidence="1">
    <location>
        <position position="1"/>
    </location>
</feature>
<sequence>GAMVFRSLARNVLHLQRPAAKRVAQCAAARPLTHPHGLFQAVTAARSTSVPPAPRPVHVQADVTGVLAGVALVGALVGVGKMWWDASAAPAKKYPATPKPAPAVVDIPREDIAKFFTDLIASIRMVFEHIPQLEEELRAELKKQNITLTEEEFKQALLEQLYQVMNQIEVQIVGSRGWAPQSMEAAFAKFAEDAEIQQLQEELRQLMTSVFPSQSVEIPDHLTEDKAVEILRQLVEGMEIAMRETIEHARGEGITDPAKALEEFQSLYLEQVEAFTAKHLQAHGITNQIFTAALQKYHAESETFKKKVEQIYAKQAESFRKMGLEVHDA</sequence>
<organism evidence="1 2">
    <name type="scientific">Lagenidium giganteum</name>
    <dbReference type="NCBI Taxonomy" id="4803"/>
    <lineage>
        <taxon>Eukaryota</taxon>
        <taxon>Sar</taxon>
        <taxon>Stramenopiles</taxon>
        <taxon>Oomycota</taxon>
        <taxon>Peronosporomycetes</taxon>
        <taxon>Pythiales</taxon>
        <taxon>Pythiaceae</taxon>
    </lineage>
</organism>
<proteinExistence type="predicted"/>
<name>A0AAV2ZAR0_9STRA</name>
<evidence type="ECO:0008006" key="3">
    <source>
        <dbReference type="Google" id="ProtNLM"/>
    </source>
</evidence>
<gene>
    <name evidence="1" type="ORF">N0F65_010959</name>
</gene>